<dbReference type="Proteomes" id="UP000002440">
    <property type="component" value="Chromosome"/>
</dbReference>
<dbReference type="EMBL" id="CP000284">
    <property type="protein sequence ID" value="ABE50467.1"/>
    <property type="molecule type" value="Genomic_DNA"/>
</dbReference>
<evidence type="ECO:0000313" key="3">
    <source>
        <dbReference type="Proteomes" id="UP000002440"/>
    </source>
</evidence>
<keyword evidence="3" id="KW-1185">Reference proteome</keyword>
<protein>
    <submittedName>
        <fullName evidence="2">Uncharacterized protein</fullName>
    </submittedName>
</protein>
<reference evidence="2 3" key="1">
    <citation type="submission" date="2006-03" db="EMBL/GenBank/DDBJ databases">
        <title>Complete sequence of Methylobacillus flagellatus KT.</title>
        <authorList>
            <consortium name="US DOE Joint Genome Institute"/>
            <person name="Copeland A."/>
            <person name="Lucas S."/>
            <person name="Lapidus A."/>
            <person name="Barry K."/>
            <person name="Detter J.C."/>
            <person name="Glavina del Rio T."/>
            <person name="Hammon N."/>
            <person name="Israni S."/>
            <person name="Dalin E."/>
            <person name="Tice H."/>
            <person name="Pitluck S."/>
            <person name="Brettin T."/>
            <person name="Bruce D."/>
            <person name="Han C."/>
            <person name="Tapia R."/>
            <person name="Saunders E."/>
            <person name="Gilna P."/>
            <person name="Schmutz J."/>
            <person name="Larimer F."/>
            <person name="Land M."/>
            <person name="Kyrpides N."/>
            <person name="Anderson I."/>
            <person name="Richardson P."/>
        </authorList>
    </citation>
    <scope>NUCLEOTIDE SEQUENCE [LARGE SCALE GENOMIC DNA]</scope>
    <source>
        <strain evidence="3">KT / ATCC 51484 / DSM 6875</strain>
    </source>
</reference>
<organism evidence="2 3">
    <name type="scientific">Methylobacillus flagellatus (strain ATCC 51484 / DSM 6875 / VKM B-1610 / KT)</name>
    <dbReference type="NCBI Taxonomy" id="265072"/>
    <lineage>
        <taxon>Bacteria</taxon>
        <taxon>Pseudomonadati</taxon>
        <taxon>Pseudomonadota</taxon>
        <taxon>Betaproteobacteria</taxon>
        <taxon>Nitrosomonadales</taxon>
        <taxon>Methylophilaceae</taxon>
        <taxon>Methylobacillus</taxon>
    </lineage>
</organism>
<proteinExistence type="predicted"/>
<name>Q1GZ70_METFK</name>
<dbReference type="HOGENOM" id="CLU_2382805_0_0_4"/>
<feature type="region of interest" description="Disordered" evidence="1">
    <location>
        <begin position="71"/>
        <end position="94"/>
    </location>
</feature>
<evidence type="ECO:0000256" key="1">
    <source>
        <dbReference type="SAM" id="MobiDB-lite"/>
    </source>
</evidence>
<sequence length="94" mass="10290">MTGKRTPSPYARGILSCADVIRKRAIKAWLAQSYSQLLSRLPPGKQRTSSILNLCARPGILSGLRPSMVANSDKEKGWAPASTQPLQKKPLAFR</sequence>
<dbReference type="KEGG" id="mfa:Mfla_2200"/>
<evidence type="ECO:0000313" key="2">
    <source>
        <dbReference type="EMBL" id="ABE50467.1"/>
    </source>
</evidence>
<dbReference type="STRING" id="265072.Mfla_2200"/>
<accession>Q1GZ70</accession>
<gene>
    <name evidence="2" type="ordered locus">Mfla_2200</name>
</gene>
<dbReference type="AlphaFoldDB" id="Q1GZ70"/>